<comment type="catalytic activity">
    <reaction evidence="1 18">
        <text>L-histidyl-[protein] + phosphoenolpyruvate = N(pros)-phospho-L-histidyl-[protein] + pyruvate</text>
        <dbReference type="Rhea" id="RHEA:23880"/>
        <dbReference type="Rhea" id="RHEA-COMP:9745"/>
        <dbReference type="Rhea" id="RHEA-COMP:9746"/>
        <dbReference type="ChEBI" id="CHEBI:15361"/>
        <dbReference type="ChEBI" id="CHEBI:29979"/>
        <dbReference type="ChEBI" id="CHEBI:58702"/>
        <dbReference type="ChEBI" id="CHEBI:64837"/>
        <dbReference type="EC" id="2.7.3.9"/>
    </reaction>
</comment>
<feature type="binding site" evidence="20">
    <location>
        <position position="469"/>
    </location>
    <ligand>
        <name>phosphoenolpyruvate</name>
        <dbReference type="ChEBI" id="CHEBI:58702"/>
    </ligand>
</feature>
<dbReference type="InterPro" id="IPR006318">
    <property type="entry name" value="PTS_EI-like"/>
</dbReference>
<keyword evidence="9 18" id="KW-0813">Transport</keyword>
<evidence type="ECO:0000256" key="21">
    <source>
        <dbReference type="PIRSR" id="PIRSR000732-3"/>
    </source>
</evidence>
<dbReference type="SUPFAM" id="SSF52009">
    <property type="entry name" value="Phosphohistidine domain"/>
    <property type="match status" value="1"/>
</dbReference>
<feature type="binding site" evidence="21">
    <location>
        <position position="435"/>
    </location>
    <ligand>
        <name>Mg(2+)</name>
        <dbReference type="ChEBI" id="CHEBI:18420"/>
    </ligand>
</feature>
<dbReference type="PROSITE" id="PS00742">
    <property type="entry name" value="PEP_ENZYMES_2"/>
    <property type="match status" value="1"/>
</dbReference>
<evidence type="ECO:0000256" key="16">
    <source>
        <dbReference type="ARBA" id="ARBA00022842"/>
    </source>
</evidence>
<evidence type="ECO:0000259" key="24">
    <source>
        <dbReference type="Pfam" id="PF05524"/>
    </source>
</evidence>
<proteinExistence type="inferred from homology"/>
<feature type="binding site" evidence="20">
    <location>
        <begin position="458"/>
        <end position="459"/>
    </location>
    <ligand>
        <name>phosphoenolpyruvate</name>
        <dbReference type="ChEBI" id="CHEBI:58702"/>
    </ligand>
</feature>
<dbReference type="PIRSF" id="PIRSF000732">
    <property type="entry name" value="PTS_enzyme_I"/>
    <property type="match status" value="1"/>
</dbReference>
<comment type="similarity">
    <text evidence="5 18">Belongs to the PEP-utilizing enzyme family.</text>
</comment>
<evidence type="ECO:0000256" key="5">
    <source>
        <dbReference type="ARBA" id="ARBA00007837"/>
    </source>
</evidence>
<dbReference type="Pfam" id="PF05524">
    <property type="entry name" value="PEP-utilisers_N"/>
    <property type="match status" value="1"/>
</dbReference>
<evidence type="ECO:0000259" key="22">
    <source>
        <dbReference type="Pfam" id="PF00391"/>
    </source>
</evidence>
<dbReference type="InterPro" id="IPR018274">
    <property type="entry name" value="PEP_util_AS"/>
</dbReference>
<evidence type="ECO:0000256" key="8">
    <source>
        <dbReference type="ARBA" id="ARBA00016544"/>
    </source>
</evidence>
<evidence type="ECO:0000256" key="11">
    <source>
        <dbReference type="ARBA" id="ARBA00022597"/>
    </source>
</evidence>
<dbReference type="GO" id="GO:0005737">
    <property type="term" value="C:cytoplasm"/>
    <property type="evidence" value="ECO:0007669"/>
    <property type="project" value="UniProtKB-SubCell"/>
</dbReference>
<dbReference type="AlphaFoldDB" id="A0A1L7LKL2"/>
<dbReference type="PANTHER" id="PTHR46244:SF3">
    <property type="entry name" value="PHOSPHOENOLPYRUVATE-PROTEIN PHOSPHOTRANSFERASE"/>
    <property type="match status" value="1"/>
</dbReference>
<evidence type="ECO:0000256" key="9">
    <source>
        <dbReference type="ARBA" id="ARBA00022448"/>
    </source>
</evidence>
<gene>
    <name evidence="25" type="ORF">SRT_14480</name>
</gene>
<dbReference type="InterPro" id="IPR036637">
    <property type="entry name" value="Phosphohistidine_dom_sf"/>
</dbReference>
<dbReference type="InterPro" id="IPR023151">
    <property type="entry name" value="PEP_util_CS"/>
</dbReference>
<dbReference type="FunFam" id="3.20.20.60:FF:000007">
    <property type="entry name" value="Phosphoenolpyruvate-protein phosphotransferase"/>
    <property type="match status" value="1"/>
</dbReference>
<dbReference type="Gene3D" id="1.10.274.10">
    <property type="entry name" value="PtsI, HPr-binding domain"/>
    <property type="match status" value="1"/>
</dbReference>
<dbReference type="Gene3D" id="3.50.30.10">
    <property type="entry name" value="Phosphohistidine domain"/>
    <property type="match status" value="1"/>
</dbReference>
<dbReference type="KEGG" id="strg:SRT_14480"/>
<keyword evidence="12 18" id="KW-0808">Transferase</keyword>
<evidence type="ECO:0000256" key="17">
    <source>
        <dbReference type="ARBA" id="ARBA00033235"/>
    </source>
</evidence>
<dbReference type="Proteomes" id="UP000217758">
    <property type="component" value="Chromosome"/>
</dbReference>
<evidence type="ECO:0000256" key="6">
    <source>
        <dbReference type="ARBA" id="ARBA00011738"/>
    </source>
</evidence>
<dbReference type="Gene3D" id="3.20.20.60">
    <property type="entry name" value="Phosphoenolpyruvate-binding domains"/>
    <property type="match status" value="1"/>
</dbReference>
<evidence type="ECO:0000256" key="20">
    <source>
        <dbReference type="PIRSR" id="PIRSR000732-2"/>
    </source>
</evidence>
<dbReference type="InterPro" id="IPR036618">
    <property type="entry name" value="PtsI_HPr-bd_sf"/>
</dbReference>
<dbReference type="GO" id="GO:0016301">
    <property type="term" value="F:kinase activity"/>
    <property type="evidence" value="ECO:0007669"/>
    <property type="project" value="UniProtKB-KW"/>
</dbReference>
<dbReference type="InterPro" id="IPR015813">
    <property type="entry name" value="Pyrv/PenolPyrv_kinase-like_dom"/>
</dbReference>
<dbReference type="Pfam" id="PF02896">
    <property type="entry name" value="PEP-utilizers_C"/>
    <property type="match status" value="1"/>
</dbReference>
<evidence type="ECO:0000256" key="13">
    <source>
        <dbReference type="ARBA" id="ARBA00022683"/>
    </source>
</evidence>
<evidence type="ECO:0000256" key="4">
    <source>
        <dbReference type="ARBA" id="ARBA00004496"/>
    </source>
</evidence>
<keyword evidence="13 18" id="KW-0598">Phosphotransferase system</keyword>
<dbReference type="InterPro" id="IPR050499">
    <property type="entry name" value="PEP-utilizing_PTS_enzyme"/>
</dbReference>
<evidence type="ECO:0000256" key="19">
    <source>
        <dbReference type="PIRSR" id="PIRSR000732-1"/>
    </source>
</evidence>
<comment type="cofactor">
    <cofactor evidence="2 18 21">
        <name>Mg(2+)</name>
        <dbReference type="ChEBI" id="CHEBI:18420"/>
    </cofactor>
</comment>
<dbReference type="InterPro" id="IPR024692">
    <property type="entry name" value="PTS_EI"/>
</dbReference>
<sequence length="616" mass="67576">MTEMLKGIAASDGVAVAKAYLLVQPDLTFETVSVTDTQAEEARLDAALEASQNELSLIRQKAVDTLGEEAAAVFDAHLMVLADPEMIGQIKETIRSKEVNAESALKEVTDMFVTLFENMEDNPYMQERAADIRDVAKRVLAHLLGVELPNPATISEESIVIAHDLTPSDTAQLDANYVKAFVTNIGGRTSHSAIMARTLEIAAVLGTNDITERVKNGDIVAVNGITGQVIINPTEDQIAEFKAAGETYAKQKAEWALLKDAETVTADGKHFELAANIGTPKDVEGVNNNGAEAVGLYRTEFLYMDSQDFPTEDEQYEAYKAVLEGMNGKPVVVRTMDIGGDKELPYFDLPKEMNPFLGFRALRISISETGNQMFRTQLRALLRASVHGQLRIMFPMVALLNEFRKAKGILEEEKANLKAEGIAVSDDIQVGIMIEIPAAAMLADQFAKEVDFFSIGTNDLIQYTMAADRMNEQVSYLYQPYNPSILRLVDRVVKAAHAEGKWAGMCGEMAGDQTAVPLLVGIGLDEFSMSATSVLRTRSLMKKLDTAKMQELAQRALTECATMEEVLELEKNILILTNSLNKKGVVEVCDCPTIIGSHLTFFFLFAFLKTNLLYAA</sequence>
<evidence type="ECO:0000313" key="25">
    <source>
        <dbReference type="EMBL" id="BAQ24709.1"/>
    </source>
</evidence>
<dbReference type="GO" id="GO:0008965">
    <property type="term" value="F:phosphoenolpyruvate-protein phosphotransferase activity"/>
    <property type="evidence" value="ECO:0007669"/>
    <property type="project" value="UniProtKB-EC"/>
</dbReference>
<comment type="function">
    <text evidence="3 18">General (non sugar-specific) component of the phosphoenolpyruvate-dependent sugar phosphotransferase system (sugar PTS). This major carbohydrate active-transport system catalyzes the phosphorylation of incoming sugar substrates concomitantly with their translocation across the cell membrane. Enzyme I transfers the phosphoryl group from phosphoenolpyruvate (PEP) to the phosphoryl carrier protein (HPr).</text>
</comment>
<evidence type="ECO:0000256" key="7">
    <source>
        <dbReference type="ARBA" id="ARBA00012232"/>
    </source>
</evidence>
<feature type="domain" description="PEP-utilising enzyme mobile" evidence="22">
    <location>
        <begin position="155"/>
        <end position="227"/>
    </location>
</feature>
<feature type="binding site" evidence="20">
    <location>
        <position position="298"/>
    </location>
    <ligand>
        <name>phosphoenolpyruvate</name>
        <dbReference type="ChEBI" id="CHEBI:58702"/>
    </ligand>
</feature>
<evidence type="ECO:0000313" key="26">
    <source>
        <dbReference type="Proteomes" id="UP000217758"/>
    </source>
</evidence>
<dbReference type="GO" id="GO:0009401">
    <property type="term" value="P:phosphoenolpyruvate-dependent sugar phosphotransferase system"/>
    <property type="evidence" value="ECO:0007669"/>
    <property type="project" value="UniProtKB-KW"/>
</dbReference>
<reference evidence="25 26" key="1">
    <citation type="journal article" date="2016" name="Microbiol. Immunol.">
        <title>Complete genome sequence of Streptococcus troglodytae TKU31 isolated from the oral cavity of a chimpanzee (Pan troglodytes).</title>
        <authorList>
            <person name="Okamoto M."/>
            <person name="Naito M."/>
            <person name="Miyanohara M."/>
            <person name="Imai S."/>
            <person name="Nomura Y."/>
            <person name="Saito W."/>
            <person name="Momoi Y."/>
            <person name="Takada K."/>
            <person name="Miyabe-Nishiwaki T."/>
            <person name="Tomonaga M."/>
            <person name="Hanada N."/>
        </authorList>
    </citation>
    <scope>NUCLEOTIDE SEQUENCE [LARGE SCALE GENOMIC DNA]</scope>
    <source>
        <strain evidence="26">TKU 31</strain>
    </source>
</reference>
<feature type="binding site" evidence="21">
    <location>
        <position position="459"/>
    </location>
    <ligand>
        <name>Mg(2+)</name>
        <dbReference type="ChEBI" id="CHEBI:18420"/>
    </ligand>
</feature>
<name>A0A1L7LKL2_9STRE</name>
<dbReference type="InterPro" id="IPR000121">
    <property type="entry name" value="PEP_util_C"/>
</dbReference>
<dbReference type="SUPFAM" id="SSF51621">
    <property type="entry name" value="Phosphoenolpyruvate/pyruvate domain"/>
    <property type="match status" value="1"/>
</dbReference>
<evidence type="ECO:0000256" key="18">
    <source>
        <dbReference type="PIRNR" id="PIRNR000732"/>
    </source>
</evidence>
<organism evidence="25 26">
    <name type="scientific">Streptococcus troglodytae</name>
    <dbReference type="NCBI Taxonomy" id="1111760"/>
    <lineage>
        <taxon>Bacteria</taxon>
        <taxon>Bacillati</taxon>
        <taxon>Bacillota</taxon>
        <taxon>Bacilli</taxon>
        <taxon>Lactobacillales</taxon>
        <taxon>Streptococcaceae</taxon>
        <taxon>Streptococcus</taxon>
    </lineage>
</organism>
<dbReference type="SUPFAM" id="SSF47831">
    <property type="entry name" value="Enzyme I of the PEP:sugar phosphotransferase system HPr-binding (sub)domain"/>
    <property type="match status" value="1"/>
</dbReference>
<dbReference type="GO" id="GO:0046872">
    <property type="term" value="F:metal ion binding"/>
    <property type="evidence" value="ECO:0007669"/>
    <property type="project" value="UniProtKB-KW"/>
</dbReference>
<dbReference type="InterPro" id="IPR008279">
    <property type="entry name" value="PEP-util_enz_mobile_dom"/>
</dbReference>
<dbReference type="EC" id="2.7.3.9" evidence="7 18"/>
<protein>
    <recommendedName>
        <fullName evidence="8 18">Phosphoenolpyruvate-protein phosphotransferase</fullName>
        <ecNumber evidence="7 18">2.7.3.9</ecNumber>
    </recommendedName>
    <alternativeName>
        <fullName evidence="17 18">Phosphotransferase system, enzyme I</fullName>
    </alternativeName>
</protein>
<keyword evidence="14 18" id="KW-0479">Metal-binding</keyword>
<dbReference type="Pfam" id="PF00391">
    <property type="entry name" value="PEP-utilizers"/>
    <property type="match status" value="1"/>
</dbReference>
<evidence type="ECO:0000256" key="3">
    <source>
        <dbReference type="ARBA" id="ARBA00002728"/>
    </source>
</evidence>
<feature type="active site" description="Tele-phosphohistidine intermediate" evidence="19">
    <location>
        <position position="191"/>
    </location>
</feature>
<evidence type="ECO:0000256" key="10">
    <source>
        <dbReference type="ARBA" id="ARBA00022490"/>
    </source>
</evidence>
<comment type="subunit">
    <text evidence="6">Homodimer.</text>
</comment>
<evidence type="ECO:0000256" key="2">
    <source>
        <dbReference type="ARBA" id="ARBA00001946"/>
    </source>
</evidence>
<evidence type="ECO:0000259" key="23">
    <source>
        <dbReference type="Pfam" id="PF02896"/>
    </source>
</evidence>
<keyword evidence="26" id="KW-1185">Reference proteome</keyword>
<dbReference type="NCBIfam" id="TIGR01417">
    <property type="entry name" value="PTS_I_fam"/>
    <property type="match status" value="1"/>
</dbReference>
<keyword evidence="15 18" id="KW-0418">Kinase</keyword>
<evidence type="ECO:0000256" key="12">
    <source>
        <dbReference type="ARBA" id="ARBA00022679"/>
    </source>
</evidence>
<dbReference type="EMBL" id="AP014612">
    <property type="protein sequence ID" value="BAQ24709.1"/>
    <property type="molecule type" value="Genomic_DNA"/>
</dbReference>
<dbReference type="PROSITE" id="PS00370">
    <property type="entry name" value="PEP_ENZYMES_PHOS_SITE"/>
    <property type="match status" value="1"/>
</dbReference>
<keyword evidence="10 18" id="KW-0963">Cytoplasm</keyword>
<dbReference type="FunFam" id="1.10.274.10:FF:000001">
    <property type="entry name" value="Phosphoenolpyruvate-protein phosphotransferase"/>
    <property type="match status" value="1"/>
</dbReference>
<feature type="binding site" evidence="20">
    <location>
        <position position="334"/>
    </location>
    <ligand>
        <name>phosphoenolpyruvate</name>
        <dbReference type="ChEBI" id="CHEBI:58702"/>
    </ligand>
</feature>
<keyword evidence="16 18" id="KW-0460">Magnesium</keyword>
<dbReference type="InterPro" id="IPR008731">
    <property type="entry name" value="PTS_EIN"/>
</dbReference>
<evidence type="ECO:0000256" key="1">
    <source>
        <dbReference type="ARBA" id="ARBA00000683"/>
    </source>
</evidence>
<evidence type="ECO:0000256" key="15">
    <source>
        <dbReference type="ARBA" id="ARBA00022777"/>
    </source>
</evidence>
<comment type="subcellular location">
    <subcellularLocation>
        <location evidence="4 18">Cytoplasm</location>
    </subcellularLocation>
</comment>
<evidence type="ECO:0000256" key="14">
    <source>
        <dbReference type="ARBA" id="ARBA00022723"/>
    </source>
</evidence>
<feature type="domain" description="Phosphotransferase system enzyme I N-terminal" evidence="24">
    <location>
        <begin position="6"/>
        <end position="128"/>
    </location>
</feature>
<dbReference type="InterPro" id="IPR040442">
    <property type="entry name" value="Pyrv_kinase-like_dom_sf"/>
</dbReference>
<accession>A0A1L7LKL2</accession>
<feature type="domain" description="PEP-utilising enzyme C-terminal" evidence="23">
    <location>
        <begin position="252"/>
        <end position="545"/>
    </location>
</feature>
<keyword evidence="11 18" id="KW-0762">Sugar transport</keyword>
<dbReference type="PRINTS" id="PR01736">
    <property type="entry name" value="PHPHTRNFRASE"/>
</dbReference>
<dbReference type="PANTHER" id="PTHR46244">
    <property type="entry name" value="PHOSPHOENOLPYRUVATE-PROTEIN PHOSPHOTRANSFERASE"/>
    <property type="match status" value="1"/>
</dbReference>
<keyword evidence="25" id="KW-0670">Pyruvate</keyword>
<feature type="active site" description="Proton donor" evidence="19">
    <location>
        <position position="506"/>
    </location>
</feature>